<dbReference type="RefSeq" id="XP_005835608.1">
    <property type="nucleotide sequence ID" value="XM_005835551.1"/>
</dbReference>
<dbReference type="HOGENOM" id="CLU_228573_0_0_1"/>
<feature type="compositionally biased region" description="Acidic residues" evidence="1">
    <location>
        <begin position="2082"/>
        <end position="2105"/>
    </location>
</feature>
<keyword evidence="4" id="KW-1185">Reference proteome</keyword>
<dbReference type="GeneID" id="17305277"/>
<reference evidence="4" key="2">
    <citation type="submission" date="2012-11" db="EMBL/GenBank/DDBJ databases">
        <authorList>
            <person name="Kuo A."/>
            <person name="Curtis B.A."/>
            <person name="Tanifuji G."/>
            <person name="Burki F."/>
            <person name="Gruber A."/>
            <person name="Irimia M."/>
            <person name="Maruyama S."/>
            <person name="Arias M.C."/>
            <person name="Ball S.G."/>
            <person name="Gile G.H."/>
            <person name="Hirakawa Y."/>
            <person name="Hopkins J.F."/>
            <person name="Rensing S.A."/>
            <person name="Schmutz J."/>
            <person name="Symeonidi A."/>
            <person name="Elias M."/>
            <person name="Eveleigh R.J."/>
            <person name="Herman E.K."/>
            <person name="Klute M.J."/>
            <person name="Nakayama T."/>
            <person name="Obornik M."/>
            <person name="Reyes-Prieto A."/>
            <person name="Armbrust E.V."/>
            <person name="Aves S.J."/>
            <person name="Beiko R.G."/>
            <person name="Coutinho P."/>
            <person name="Dacks J.B."/>
            <person name="Durnford D.G."/>
            <person name="Fast N.M."/>
            <person name="Green B.R."/>
            <person name="Grisdale C."/>
            <person name="Hempe F."/>
            <person name="Henrissat B."/>
            <person name="Hoppner M.P."/>
            <person name="Ishida K.-I."/>
            <person name="Kim E."/>
            <person name="Koreny L."/>
            <person name="Kroth P.G."/>
            <person name="Liu Y."/>
            <person name="Malik S.-B."/>
            <person name="Maier U.G."/>
            <person name="McRose D."/>
            <person name="Mock T."/>
            <person name="Neilson J.A."/>
            <person name="Onodera N.T."/>
            <person name="Poole A.M."/>
            <person name="Pritham E.J."/>
            <person name="Richards T.A."/>
            <person name="Rocap G."/>
            <person name="Roy S.W."/>
            <person name="Sarai C."/>
            <person name="Schaack S."/>
            <person name="Shirato S."/>
            <person name="Slamovits C.H."/>
            <person name="Spencer D.F."/>
            <person name="Suzuki S."/>
            <person name="Worden A.Z."/>
            <person name="Zauner S."/>
            <person name="Barry K."/>
            <person name="Bell C."/>
            <person name="Bharti A.K."/>
            <person name="Crow J.A."/>
            <person name="Grimwood J."/>
            <person name="Kramer R."/>
            <person name="Lindquist E."/>
            <person name="Lucas S."/>
            <person name="Salamov A."/>
            <person name="McFadden G.I."/>
            <person name="Lane C.E."/>
            <person name="Keeling P.J."/>
            <person name="Gray M.W."/>
            <person name="Grigoriev I.V."/>
            <person name="Archibald J.M."/>
        </authorList>
    </citation>
    <scope>NUCLEOTIDE SEQUENCE</scope>
    <source>
        <strain evidence="4">CCMP2712</strain>
    </source>
</reference>
<name>L1JJC6_GUITC</name>
<dbReference type="InterPro" id="IPR013783">
    <property type="entry name" value="Ig-like_fold"/>
</dbReference>
<dbReference type="SUPFAM" id="SSF49313">
    <property type="entry name" value="Cadherin-like"/>
    <property type="match status" value="1"/>
</dbReference>
<proteinExistence type="predicted"/>
<dbReference type="Proteomes" id="UP000011087">
    <property type="component" value="Unassembled WGS sequence"/>
</dbReference>
<gene>
    <name evidence="2" type="ORF">GUITHDRAFT_136720</name>
</gene>
<protein>
    <submittedName>
        <fullName evidence="2 3">Uncharacterized protein</fullName>
    </submittedName>
</protein>
<sequence length="2495" mass="281466">MSEAHLRAISSLLSRGSRNFQEDSLLARFVQDTPHRSSFVRRTKTRENVEDRTNLKEFTYCCGKTCVLERGVPMNPIHPDVENLQVPTDNIKFSLSQPLPTGLDIDAATGIISGTPEVCTSTPASDLPPMPPWSILLLIVESANAQDSSHLQLSRKSQARARVDGRAEINFLVVEPLSELKYEVPHLVLRRGEEMEPFKLRGQRGTRAMYRVSPPLPLGMEIKTSDGSIFGCPRVSLPPTAFTVIGSNPLGARSTSIKLEVQSRPEQAQYAYQHMTLTVGDPISLRCLNHTGEDDERRSETYHVSPPLPPGLIVDQQTGTLFGTPYTPTERVAQVRWNSGYSPHLTIIGSRMIHSVVHENFVDRAEKSISIAVFEKPGSLVVEPPEILLRVGECMRPVFVSARGTGLQFRIYPALPRGIVMDETTGTICGIPEEDVTVGKPFIITAFNETGEVSEKFRLGVVSMPHSLSYKFDKVVYCVGRSTLYRSKDAFYSHIRRQWQELQVKAAKVVQRFLRRKQLKIYVKKGRMGGEGRETEKGRRVEKEEVVVDGEEKRRYHRRMYKNFLMLKFKRWKEHFDRVLGIIKKMQNQWRMNTMKRGTQGAGARNSFAFVALLVKSALKSDMTETRFMKKFLRTYRVSTMMGNKDLSPPTWKTLEHFNSTKEEGSLVHSELSSQLSSTMTNQQKARTNYVRDVAKLLEIGKKHPPRLLLNHMGFHGTRGCGKGNIVTYLRGGGPWSFEVDPPLPEGLKLDPSNGCISGSPQQRVHLHPTYHRVTASNLVGSVSREIAIEIFEVPIAPGIPNFAHPHWFLGIGLPADNPVLKPTGTLPLAYRALSDLPDGLQLNPKTGRISGKAYRSEVRRVLVEVSNDAGMAVGELSIHIQACPQLVVYWEGMEINSEDRESKSSSRCITYALGVPIRPNPVFTRRKQHSLRHKVLRLKTRREFRKVLWWLLSRPLYHFIAQFMPLSGSEVDFHIVPSLPPGLLFDSRTGLITGTPQETSPPTVYLITARNSVGEASAEIRIEVQEAPSTPVYDLPRSQLHRQPLFLLGYLKSEEIHVHPPFLRGSRPLLFTIQPALPLGLNLNSEDGSIRGRVTSLSPVWQHEYVLQAKNVSGAASCRLRLYPHARLYGRVFDLNVLEEEGGFLPHGCSEEEVQLVQRRVFAFKEMESTRDLLHEADEDGGTFSRCSSSESVSLPIEVDTPDSLVPDSIYLRGHRSSLPTSLPSFEKSNRLSSKSAGEVVRLVLEGSRIRTDRSGWFLARVLPGLFAFAGRDMAISSHVLERTTKKTGEEQPGSSIKAILSLTWSCSSSKILRLFVLAPWGQTCSHDSSSIHHAEQKGPGARCPAGVLLGSDGLAAVRVVQGRDDRLRGGPVIAMICCGEEGVFKCRVSLSSKAVKKKKPDMLHPACDAENLYEAGIDKNQQDPDEINDIADPALLVELNVFTSSSVRTFRPGTDGFFRGGDWQACTFSSSTGQAEPFFDGGAHLLEIEISLSNEDLNGAWKIMGVVVRRMRNMAIAEAFHGWQARVDEIQRIRSIGKKILQGWILASLTKFFWLWEDYLLEWSDYVAQVVGERRREIFRIENTFSRAAKFLTIAQGLRAGKVMHPEEDECYDAVVMVAFPEDWYSDMAPHKRTSRIPIGVNFPSSGEMDHAEMEKITGYVMERNRLRGKKHAEVLQLIAESIKKSSKTERARDEFDVDHRSTQRMIYRSYSLLQEAKKSDSSDHLVVLTLEKKRSFMLEMQDQLRRLMVSTIEVRRKARWMADQFIVKAEDLTSEQEEMIKEKLSRAADLLKDARRRILQANILYSRPALVALRVRSLAAIIIIDTWRRVRKGSSPARLMYARLFCAMEALVAKEFAQSKAAAVVLLEEGRAELYSGGYEEAKERLRRSRMIVEKIGEETLLNDEREALRMSIELAEEANARGGRRLAEAAEAMDRKELGSARELLVSAHAELSAGHSANRRRREVEEAEVRLLLMEEGIVREALVALNGAAAALLEGDLSLARESLAEGWETLEQVGGVERAKAEQRKKEVVFRYFSVSGRYMREDAIKEEEEAAMSAEERRTWDAARRNDTDLFSSGEEDVDEEEARESEEEEGQEEQEEQEGRRRRPERLWDEEGIRAALRMLEEEETPFFTLRTLSKNKVDDFLQMIRSCEMGQEQVRQMSLQVDSAVKCFMFDQARQVAGRALVLCRSSFARSFEQKLARVEELIAGRVEETRRKGLNKLDAALKLLGSLRIEQGGDDKSGDGGGLLLKGKGDVWSAQGAAQEARFLLASVGEEEKLKELEGLSQKILSIMHFDKKHAANIPVDLKYEQDAVSCLTNSEVNVPCPLVNGERWDSQRWMEEEEKLSFRVLPDLCDGLFLDAHSGAIHGVPKVESDGHFEVTVANSLGSARTRLRIHVEADPLLIANMRANFTDRIALLRETDPERAQGEEVEEQRRRLHRFKPPFPQGYQLQQSMRRLKEEKDTSLSEESLLIERTRLQVIYEGYRLW</sequence>
<evidence type="ECO:0000313" key="2">
    <source>
        <dbReference type="EMBL" id="EKX48628.1"/>
    </source>
</evidence>
<dbReference type="PaxDb" id="55529-EKX48628"/>
<organism evidence="2">
    <name type="scientific">Guillardia theta (strain CCMP2712)</name>
    <name type="common">Cryptophyte</name>
    <dbReference type="NCBI Taxonomy" id="905079"/>
    <lineage>
        <taxon>Eukaryota</taxon>
        <taxon>Cryptophyceae</taxon>
        <taxon>Pyrenomonadales</taxon>
        <taxon>Geminigeraceae</taxon>
        <taxon>Guillardia</taxon>
    </lineage>
</organism>
<dbReference type="KEGG" id="gtt:GUITHDRAFT_136720"/>
<dbReference type="EMBL" id="JH992985">
    <property type="protein sequence ID" value="EKX48628.1"/>
    <property type="molecule type" value="Genomic_DNA"/>
</dbReference>
<reference evidence="3" key="3">
    <citation type="submission" date="2016-03" db="UniProtKB">
        <authorList>
            <consortium name="EnsemblProtists"/>
        </authorList>
    </citation>
    <scope>IDENTIFICATION</scope>
</reference>
<dbReference type="GO" id="GO:0016020">
    <property type="term" value="C:membrane"/>
    <property type="evidence" value="ECO:0007669"/>
    <property type="project" value="InterPro"/>
</dbReference>
<accession>L1JJC6</accession>
<feature type="region of interest" description="Disordered" evidence="1">
    <location>
        <begin position="2071"/>
        <end position="2113"/>
    </location>
</feature>
<dbReference type="GO" id="GO:0005509">
    <property type="term" value="F:calcium ion binding"/>
    <property type="evidence" value="ECO:0007669"/>
    <property type="project" value="InterPro"/>
</dbReference>
<evidence type="ECO:0000313" key="4">
    <source>
        <dbReference type="Proteomes" id="UP000011087"/>
    </source>
</evidence>
<dbReference type="Pfam" id="PF05345">
    <property type="entry name" value="He_PIG"/>
    <property type="match status" value="1"/>
</dbReference>
<evidence type="ECO:0000313" key="3">
    <source>
        <dbReference type="EnsemblProtists" id="EKX48628"/>
    </source>
</evidence>
<dbReference type="EnsemblProtists" id="EKX48628">
    <property type="protein sequence ID" value="EKX48628"/>
    <property type="gene ID" value="GUITHDRAFT_136720"/>
</dbReference>
<dbReference type="InterPro" id="IPR015919">
    <property type="entry name" value="Cadherin-like_sf"/>
</dbReference>
<evidence type="ECO:0000256" key="1">
    <source>
        <dbReference type="SAM" id="MobiDB-lite"/>
    </source>
</evidence>
<reference evidence="2 4" key="1">
    <citation type="journal article" date="2012" name="Nature">
        <title>Algal genomes reveal evolutionary mosaicism and the fate of nucleomorphs.</title>
        <authorList>
            <consortium name="DOE Joint Genome Institute"/>
            <person name="Curtis B.A."/>
            <person name="Tanifuji G."/>
            <person name="Burki F."/>
            <person name="Gruber A."/>
            <person name="Irimia M."/>
            <person name="Maruyama S."/>
            <person name="Arias M.C."/>
            <person name="Ball S.G."/>
            <person name="Gile G.H."/>
            <person name="Hirakawa Y."/>
            <person name="Hopkins J.F."/>
            <person name="Kuo A."/>
            <person name="Rensing S.A."/>
            <person name="Schmutz J."/>
            <person name="Symeonidi A."/>
            <person name="Elias M."/>
            <person name="Eveleigh R.J."/>
            <person name="Herman E.K."/>
            <person name="Klute M.J."/>
            <person name="Nakayama T."/>
            <person name="Obornik M."/>
            <person name="Reyes-Prieto A."/>
            <person name="Armbrust E.V."/>
            <person name="Aves S.J."/>
            <person name="Beiko R.G."/>
            <person name="Coutinho P."/>
            <person name="Dacks J.B."/>
            <person name="Durnford D.G."/>
            <person name="Fast N.M."/>
            <person name="Green B.R."/>
            <person name="Grisdale C.J."/>
            <person name="Hempel F."/>
            <person name="Henrissat B."/>
            <person name="Hoppner M.P."/>
            <person name="Ishida K."/>
            <person name="Kim E."/>
            <person name="Koreny L."/>
            <person name="Kroth P.G."/>
            <person name="Liu Y."/>
            <person name="Malik S.B."/>
            <person name="Maier U.G."/>
            <person name="McRose D."/>
            <person name="Mock T."/>
            <person name="Neilson J.A."/>
            <person name="Onodera N.T."/>
            <person name="Poole A.M."/>
            <person name="Pritham E.J."/>
            <person name="Richards T.A."/>
            <person name="Rocap G."/>
            <person name="Roy S.W."/>
            <person name="Sarai C."/>
            <person name="Schaack S."/>
            <person name="Shirato S."/>
            <person name="Slamovits C.H."/>
            <person name="Spencer D.F."/>
            <person name="Suzuki S."/>
            <person name="Worden A.Z."/>
            <person name="Zauner S."/>
            <person name="Barry K."/>
            <person name="Bell C."/>
            <person name="Bharti A.K."/>
            <person name="Crow J.A."/>
            <person name="Grimwood J."/>
            <person name="Kramer R."/>
            <person name="Lindquist E."/>
            <person name="Lucas S."/>
            <person name="Salamov A."/>
            <person name="McFadden G.I."/>
            <person name="Lane C.E."/>
            <person name="Keeling P.J."/>
            <person name="Gray M.W."/>
            <person name="Grigoriev I.V."/>
            <person name="Archibald J.M."/>
        </authorList>
    </citation>
    <scope>NUCLEOTIDE SEQUENCE</scope>
    <source>
        <strain evidence="2 4">CCMP2712</strain>
    </source>
</reference>
<dbReference type="Gene3D" id="2.60.40.10">
    <property type="entry name" value="Immunoglobulins"/>
    <property type="match status" value="4"/>
</dbReference>